<dbReference type="eggNOG" id="COG3293">
    <property type="taxonomic scope" value="Bacteria"/>
</dbReference>
<dbReference type="AlphaFoldDB" id="K0JRF5"/>
<accession>K0JRF5</accession>
<keyword evidence="2" id="KW-1185">Reference proteome</keyword>
<sequence length="65" mass="7178">MGSAGTVDPDAPGHFRYPSRRRVDDRVALEGVLYAVRTGIGWNRLPTALFRRLGRDLLAAVDRVA</sequence>
<evidence type="ECO:0000313" key="1">
    <source>
        <dbReference type="EMBL" id="CCH30195.1"/>
    </source>
</evidence>
<evidence type="ECO:0000313" key="2">
    <source>
        <dbReference type="Proteomes" id="UP000006281"/>
    </source>
</evidence>
<gene>
    <name evidence="1" type="ordered locus">BN6_28860</name>
</gene>
<dbReference type="HOGENOM" id="CLU_2847226_0_0_11"/>
<dbReference type="KEGG" id="sesp:BN6_28860"/>
<dbReference type="EMBL" id="HE804045">
    <property type="protein sequence ID" value="CCH30195.1"/>
    <property type="molecule type" value="Genomic_DNA"/>
</dbReference>
<evidence type="ECO:0008006" key="3">
    <source>
        <dbReference type="Google" id="ProtNLM"/>
    </source>
</evidence>
<dbReference type="Proteomes" id="UP000006281">
    <property type="component" value="Chromosome"/>
</dbReference>
<proteinExistence type="predicted"/>
<reference evidence="1 2" key="1">
    <citation type="journal article" date="2012" name="BMC Genomics">
        <title>Complete genome sequence of Saccharothrix espanaensis DSM 44229T and comparison to the other completely sequenced Pseudonocardiaceae.</title>
        <authorList>
            <person name="Strobel T."/>
            <person name="Al-Dilaimi A."/>
            <person name="Blom J."/>
            <person name="Gessner A."/>
            <person name="Kalinowski J."/>
            <person name="Luzhetska M."/>
            <person name="Puhler A."/>
            <person name="Szczepanowski R."/>
            <person name="Bechthold A."/>
            <person name="Ruckert C."/>
        </authorList>
    </citation>
    <scope>NUCLEOTIDE SEQUENCE [LARGE SCALE GENOMIC DNA]</scope>
    <source>
        <strain evidence="2">ATCC 51144 / DSM 44229 / JCM 9112 / NBRC 15066 / NRRL 15764</strain>
    </source>
</reference>
<protein>
    <recommendedName>
        <fullName evidence="3">Transposase</fullName>
    </recommendedName>
</protein>
<name>K0JRF5_SACES</name>
<organism evidence="1 2">
    <name type="scientific">Saccharothrix espanaensis (strain ATCC 51144 / DSM 44229 / JCM 9112 / NBRC 15066 / NRRL 15764)</name>
    <dbReference type="NCBI Taxonomy" id="1179773"/>
    <lineage>
        <taxon>Bacteria</taxon>
        <taxon>Bacillati</taxon>
        <taxon>Actinomycetota</taxon>
        <taxon>Actinomycetes</taxon>
        <taxon>Pseudonocardiales</taxon>
        <taxon>Pseudonocardiaceae</taxon>
        <taxon>Saccharothrix</taxon>
    </lineage>
</organism>